<evidence type="ECO:0000313" key="1">
    <source>
        <dbReference type="EMBL" id="CAG8832501.1"/>
    </source>
</evidence>
<name>A0ABN7WHF9_GIGMA</name>
<evidence type="ECO:0000313" key="2">
    <source>
        <dbReference type="Proteomes" id="UP000789901"/>
    </source>
</evidence>
<sequence length="59" mass="6434">FDLCGTFLVLAGLYLVLDMFHWKWACWTWSGSSHVLSMVLLDPPGLLSAVSSGACLDVC</sequence>
<reference evidence="1 2" key="1">
    <citation type="submission" date="2021-06" db="EMBL/GenBank/DDBJ databases">
        <authorList>
            <person name="Kallberg Y."/>
            <person name="Tangrot J."/>
            <person name="Rosling A."/>
        </authorList>
    </citation>
    <scope>NUCLEOTIDE SEQUENCE [LARGE SCALE GENOMIC DNA]</scope>
    <source>
        <strain evidence="1 2">120-4 pot B 10/14</strain>
    </source>
</reference>
<feature type="non-terminal residue" evidence="1">
    <location>
        <position position="1"/>
    </location>
</feature>
<organism evidence="1 2">
    <name type="scientific">Gigaspora margarita</name>
    <dbReference type="NCBI Taxonomy" id="4874"/>
    <lineage>
        <taxon>Eukaryota</taxon>
        <taxon>Fungi</taxon>
        <taxon>Fungi incertae sedis</taxon>
        <taxon>Mucoromycota</taxon>
        <taxon>Glomeromycotina</taxon>
        <taxon>Glomeromycetes</taxon>
        <taxon>Diversisporales</taxon>
        <taxon>Gigasporaceae</taxon>
        <taxon>Gigaspora</taxon>
    </lineage>
</organism>
<comment type="caution">
    <text evidence="1">The sequence shown here is derived from an EMBL/GenBank/DDBJ whole genome shotgun (WGS) entry which is preliminary data.</text>
</comment>
<accession>A0ABN7WHF9</accession>
<proteinExistence type="predicted"/>
<gene>
    <name evidence="1" type="ORF">GMARGA_LOCUS31087</name>
</gene>
<dbReference type="Proteomes" id="UP000789901">
    <property type="component" value="Unassembled WGS sequence"/>
</dbReference>
<keyword evidence="2" id="KW-1185">Reference proteome</keyword>
<protein>
    <submittedName>
        <fullName evidence="1">6142_t:CDS:1</fullName>
    </submittedName>
</protein>
<dbReference type="EMBL" id="CAJVQB010045473">
    <property type="protein sequence ID" value="CAG8832501.1"/>
    <property type="molecule type" value="Genomic_DNA"/>
</dbReference>